<keyword evidence="3" id="KW-1185">Reference proteome</keyword>
<evidence type="ECO:0000313" key="3">
    <source>
        <dbReference type="Proteomes" id="UP000003175"/>
    </source>
</evidence>
<evidence type="ECO:0000256" key="1">
    <source>
        <dbReference type="SAM" id="Phobius"/>
    </source>
</evidence>
<dbReference type="RefSeq" id="WP_006696866.1">
    <property type="nucleotide sequence ID" value="NZ_JH376860.1"/>
</dbReference>
<reference evidence="2 3" key="1">
    <citation type="submission" date="2011-08" db="EMBL/GenBank/DDBJ databases">
        <title>The Genome Sequence of Selenomonas noxia F0398.</title>
        <authorList>
            <consortium name="The Broad Institute Genome Sequencing Platform"/>
            <person name="Earl A."/>
            <person name="Ward D."/>
            <person name="Feldgarden M."/>
            <person name="Gevers D."/>
            <person name="Izard J."/>
            <person name="Ganesan A."/>
            <person name="Blanton J.M."/>
            <person name="Baranova O.V."/>
            <person name="Tanner A.C."/>
            <person name="Dewhirst F.E."/>
            <person name="Young S.K."/>
            <person name="Zeng Q."/>
            <person name="Gargeya S."/>
            <person name="Fitzgerald M."/>
            <person name="Haas B."/>
            <person name="Abouelleil A."/>
            <person name="Alvarado L."/>
            <person name="Arachchi H.M."/>
            <person name="Berlin A."/>
            <person name="Brown A."/>
            <person name="Chapman S.B."/>
            <person name="Chen Z."/>
            <person name="Dunbar C."/>
            <person name="Freedman E."/>
            <person name="Gearin G."/>
            <person name="Gellesch M."/>
            <person name="Goldberg J."/>
            <person name="Griggs A."/>
            <person name="Gujja S."/>
            <person name="Heiman D."/>
            <person name="Howarth C."/>
            <person name="Larson L."/>
            <person name="Lui A."/>
            <person name="MacDonald P.J.P."/>
            <person name="Montmayeur A."/>
            <person name="Murphy C."/>
            <person name="Neiman D."/>
            <person name="Pearson M."/>
            <person name="Priest M."/>
            <person name="Roberts A."/>
            <person name="Saif S."/>
            <person name="Shea T."/>
            <person name="Shenoy N."/>
            <person name="Sisk P."/>
            <person name="Stolte C."/>
            <person name="Sykes S."/>
            <person name="Wortman J."/>
            <person name="Nusbaum C."/>
            <person name="Birren B."/>
        </authorList>
    </citation>
    <scope>NUCLEOTIDE SEQUENCE [LARGE SCALE GENOMIC DNA]</scope>
    <source>
        <strain evidence="2 3">F0398</strain>
    </source>
</reference>
<name>A0ABP2MNZ4_9FIRM</name>
<sequence>MKRSEEAGWALFEAVMLGLIVLAAAAVIGVFARTAILEEHSAARMDAALLARGQFSAMEAALDRGIPPTAGVSEISVNNVSYTVQTEVVRQGDFHDVHLLVSWRIFGRAEAADFVRRMKEHVRTQGNL</sequence>
<gene>
    <name evidence="2" type="ORF">HMPREF9432_01649</name>
</gene>
<dbReference type="EMBL" id="ADGH01000016">
    <property type="protein sequence ID" value="EHG23975.1"/>
    <property type="molecule type" value="Genomic_DNA"/>
</dbReference>
<protein>
    <recommendedName>
        <fullName evidence="4">Type II secretion system protein</fullName>
    </recommendedName>
</protein>
<keyword evidence="1" id="KW-0812">Transmembrane</keyword>
<evidence type="ECO:0000313" key="2">
    <source>
        <dbReference type="EMBL" id="EHG23975.1"/>
    </source>
</evidence>
<evidence type="ECO:0008006" key="4">
    <source>
        <dbReference type="Google" id="ProtNLM"/>
    </source>
</evidence>
<keyword evidence="1" id="KW-1133">Transmembrane helix</keyword>
<feature type="transmembrane region" description="Helical" evidence="1">
    <location>
        <begin position="7"/>
        <end position="32"/>
    </location>
</feature>
<keyword evidence="1" id="KW-0472">Membrane</keyword>
<proteinExistence type="predicted"/>
<organism evidence="2 3">
    <name type="scientific">Selenomonas noxia F0398</name>
    <dbReference type="NCBI Taxonomy" id="702437"/>
    <lineage>
        <taxon>Bacteria</taxon>
        <taxon>Bacillati</taxon>
        <taxon>Bacillota</taxon>
        <taxon>Negativicutes</taxon>
        <taxon>Selenomonadales</taxon>
        <taxon>Selenomonadaceae</taxon>
        <taxon>Selenomonas</taxon>
    </lineage>
</organism>
<dbReference type="GeneID" id="84787836"/>
<dbReference type="Proteomes" id="UP000003175">
    <property type="component" value="Unassembled WGS sequence"/>
</dbReference>
<accession>A0ABP2MNZ4</accession>
<comment type="caution">
    <text evidence="2">The sequence shown here is derived from an EMBL/GenBank/DDBJ whole genome shotgun (WGS) entry which is preliminary data.</text>
</comment>